<dbReference type="SUPFAM" id="SSF52317">
    <property type="entry name" value="Class I glutamine amidotransferase-like"/>
    <property type="match status" value="1"/>
</dbReference>
<dbReference type="OrthoDB" id="9800974at2"/>
<evidence type="ECO:0000259" key="9">
    <source>
        <dbReference type="Pfam" id="PF02449"/>
    </source>
</evidence>
<dbReference type="Proteomes" id="UP000292118">
    <property type="component" value="Chromosome"/>
</dbReference>
<dbReference type="EC" id="3.2.1.23" evidence="3 6"/>
<feature type="domain" description="Beta-galactosidase trimerisation" evidence="10">
    <location>
        <begin position="402"/>
        <end position="606"/>
    </location>
</feature>
<dbReference type="Gene3D" id="3.40.50.880">
    <property type="match status" value="1"/>
</dbReference>
<dbReference type="Pfam" id="PF08532">
    <property type="entry name" value="Glyco_hydro_42M"/>
    <property type="match status" value="1"/>
</dbReference>
<keyword evidence="5 6" id="KW-0326">Glycosidase</keyword>
<evidence type="ECO:0000256" key="7">
    <source>
        <dbReference type="PIRSR" id="PIRSR001084-1"/>
    </source>
</evidence>
<dbReference type="GO" id="GO:0004565">
    <property type="term" value="F:beta-galactosidase activity"/>
    <property type="evidence" value="ECO:0007669"/>
    <property type="project" value="UniProtKB-EC"/>
</dbReference>
<dbReference type="PANTHER" id="PTHR36447:SF1">
    <property type="entry name" value="BETA-GALACTOSIDASE GANA"/>
    <property type="match status" value="1"/>
</dbReference>
<dbReference type="SUPFAM" id="SSF51445">
    <property type="entry name" value="(Trans)glycosidases"/>
    <property type="match status" value="1"/>
</dbReference>
<dbReference type="EMBL" id="CP035493">
    <property type="protein sequence ID" value="QAY71454.1"/>
    <property type="molecule type" value="Genomic_DNA"/>
</dbReference>
<evidence type="ECO:0000313" key="12">
    <source>
        <dbReference type="Proteomes" id="UP000292118"/>
    </source>
</evidence>
<dbReference type="InterPro" id="IPR013529">
    <property type="entry name" value="Glyco_hydro_42_N"/>
</dbReference>
<protein>
    <recommendedName>
        <fullName evidence="3 6">Beta-galactosidase</fullName>
        <shortName evidence="6">Beta-gal</shortName>
        <ecNumber evidence="3 6">3.2.1.23</ecNumber>
    </recommendedName>
</protein>
<feature type="domain" description="Glycoside hydrolase family 42 N-terminal" evidence="9">
    <location>
        <begin position="22"/>
        <end position="390"/>
    </location>
</feature>
<evidence type="ECO:0000256" key="8">
    <source>
        <dbReference type="PIRSR" id="PIRSR001084-2"/>
    </source>
</evidence>
<organism evidence="11 12">
    <name type="scientific">Xylanimonas protaetiae</name>
    <dbReference type="NCBI Taxonomy" id="2509457"/>
    <lineage>
        <taxon>Bacteria</taxon>
        <taxon>Bacillati</taxon>
        <taxon>Actinomycetota</taxon>
        <taxon>Actinomycetes</taxon>
        <taxon>Micrococcales</taxon>
        <taxon>Promicromonosporaceae</taxon>
        <taxon>Xylanimonas</taxon>
    </lineage>
</organism>
<accession>A0A4P6F715</accession>
<evidence type="ECO:0000256" key="5">
    <source>
        <dbReference type="ARBA" id="ARBA00023295"/>
    </source>
</evidence>
<comment type="similarity">
    <text evidence="2 6">Belongs to the glycosyl hydrolase 42 family.</text>
</comment>
<dbReference type="InterPro" id="IPR017853">
    <property type="entry name" value="GH"/>
</dbReference>
<dbReference type="InterPro" id="IPR003476">
    <property type="entry name" value="Glyco_hydro_42"/>
</dbReference>
<keyword evidence="12" id="KW-1185">Reference proteome</keyword>
<feature type="binding site" evidence="8">
    <location>
        <position position="322"/>
    </location>
    <ligand>
        <name>substrate</name>
    </ligand>
</feature>
<evidence type="ECO:0000256" key="3">
    <source>
        <dbReference type="ARBA" id="ARBA00012756"/>
    </source>
</evidence>
<feature type="binding site" evidence="8">
    <location>
        <position position="119"/>
    </location>
    <ligand>
        <name>substrate</name>
    </ligand>
</feature>
<dbReference type="Gene3D" id="3.20.20.80">
    <property type="entry name" value="Glycosidases"/>
    <property type="match status" value="1"/>
</dbReference>
<dbReference type="AlphaFoldDB" id="A0A4P6F715"/>
<evidence type="ECO:0000256" key="1">
    <source>
        <dbReference type="ARBA" id="ARBA00001412"/>
    </source>
</evidence>
<keyword evidence="4 6" id="KW-0378">Hydrolase</keyword>
<feature type="active site" description="Nucleophile" evidence="7">
    <location>
        <position position="314"/>
    </location>
</feature>
<dbReference type="InterPro" id="IPR013738">
    <property type="entry name" value="Beta_galactosidase_Trimer"/>
</dbReference>
<evidence type="ECO:0000256" key="6">
    <source>
        <dbReference type="PIRNR" id="PIRNR001084"/>
    </source>
</evidence>
<proteinExistence type="inferred from homology"/>
<dbReference type="PANTHER" id="PTHR36447">
    <property type="entry name" value="BETA-GALACTOSIDASE GANA"/>
    <property type="match status" value="1"/>
</dbReference>
<comment type="catalytic activity">
    <reaction evidence="1 6">
        <text>Hydrolysis of terminal non-reducing beta-D-galactose residues in beta-D-galactosides.</text>
        <dbReference type="EC" id="3.2.1.23"/>
    </reaction>
</comment>
<dbReference type="CDD" id="cd03143">
    <property type="entry name" value="A4_beta-galactosidase_middle_domain"/>
    <property type="match status" value="1"/>
</dbReference>
<dbReference type="KEGG" id="xya:ET471_16620"/>
<evidence type="ECO:0000256" key="4">
    <source>
        <dbReference type="ARBA" id="ARBA00022801"/>
    </source>
</evidence>
<gene>
    <name evidence="11" type="ORF">ET471_16620</name>
</gene>
<feature type="binding site" evidence="8">
    <location>
        <position position="157"/>
    </location>
    <ligand>
        <name>substrate</name>
    </ligand>
</feature>
<dbReference type="PIRSF" id="PIRSF001084">
    <property type="entry name" value="B-galactosidase"/>
    <property type="match status" value="1"/>
</dbReference>
<evidence type="ECO:0000259" key="10">
    <source>
        <dbReference type="Pfam" id="PF08532"/>
    </source>
</evidence>
<dbReference type="InterPro" id="IPR029062">
    <property type="entry name" value="Class_I_gatase-like"/>
</dbReference>
<reference evidence="11 12" key="1">
    <citation type="submission" date="2019-01" db="EMBL/GenBank/DDBJ databases">
        <title>Genome sequencing of strain FW10M-9.</title>
        <authorList>
            <person name="Heo J."/>
            <person name="Kim S.-J."/>
            <person name="Kim J.-S."/>
            <person name="Hong S.-B."/>
            <person name="Kwon S.-W."/>
        </authorList>
    </citation>
    <scope>NUCLEOTIDE SEQUENCE [LARGE SCALE GENOMIC DNA]</scope>
    <source>
        <strain evidence="11 12">FW10M-9</strain>
    </source>
</reference>
<dbReference type="GO" id="GO:0005975">
    <property type="term" value="P:carbohydrate metabolic process"/>
    <property type="evidence" value="ECO:0007669"/>
    <property type="project" value="InterPro"/>
</dbReference>
<feature type="active site" description="Proton donor" evidence="7">
    <location>
        <position position="158"/>
    </location>
</feature>
<evidence type="ECO:0000256" key="2">
    <source>
        <dbReference type="ARBA" id="ARBA00005940"/>
    </source>
</evidence>
<dbReference type="GO" id="GO:0009341">
    <property type="term" value="C:beta-galactosidase complex"/>
    <property type="evidence" value="ECO:0007669"/>
    <property type="project" value="InterPro"/>
</dbReference>
<evidence type="ECO:0000313" key="11">
    <source>
        <dbReference type="EMBL" id="QAY71454.1"/>
    </source>
</evidence>
<dbReference type="RefSeq" id="WP_129190155.1">
    <property type="nucleotide sequence ID" value="NZ_CP035493.1"/>
</dbReference>
<name>A0A4P6F715_9MICO</name>
<sequence length="660" mass="72109">MTPGPSYEGWLPGVESLCYGGDYNAEQWPREVWAQDVRLMTEAGVNLVSVGIFSWVRLEPRPGEYDFAWLDELLDGLHAGGIRVDLATPTVVPPAWFFRDHPEARVVTRDGVPLGPGSRGAAAPSSPQYRAAAARITTELARRYGDHPAVVLWHVHNEYGAPVGWDYSEHALVAFRRWLADRYGGLDALNAAWGTTFWGQVYGGWDEVALPGPTPTAGNPAQLLDFARFSDEMLRELYRAERDIIRQHSDRPVTTNFMAGTHLGTDLWRWGQEVDVVANDNYLMAADVDNHVGLALSADLTRSVAGGKPWILMEHSSSGVNWQPRNVAKKPGEEKRNAFSHVGRGADAVLFFQWRASRFGAEKFHSAMVPHAGTDSRVWRELVELGGDLAGLAALRGTRTVADVAILWDYESFWAQDLDWRPSVDLRHREQVEAYYRRLWHDGVTVDLAHPEQDLSAYRLVLAPSQYLLTAAGAANLTAYVASGGTLLVGPFSGIVDEHDAVHPGGFMAPLKDVLGVWVEELLPLREGETLTVTHGDATLEGRVWADHLRVTTARTVGTYATGPAPGLPAITRNEHGAGTGWYVSTVLDGEALRTVLADVYADAGVVPAAPGAPETIVRRGADADYVVAVNHADHDVDLELPGGPTVVRAGDVAVFEVER</sequence>
<dbReference type="Pfam" id="PF02449">
    <property type="entry name" value="Glyco_hydro_42"/>
    <property type="match status" value="1"/>
</dbReference>